<dbReference type="Proteomes" id="UP000014731">
    <property type="component" value="Segment"/>
</dbReference>
<dbReference type="EMBL" id="KC821608">
    <property type="protein sequence ID" value="AGO47427.1"/>
    <property type="molecule type" value="Genomic_DNA"/>
</dbReference>
<evidence type="ECO:0000313" key="2">
    <source>
        <dbReference type="Proteomes" id="UP000014731"/>
    </source>
</evidence>
<accession>R9ZYM8</accession>
<dbReference type="KEGG" id="vg:16881027"/>
<reference evidence="2" key="2">
    <citation type="submission" date="2013-03" db="EMBL/GenBank/DDBJ databases">
        <title>The Cellulophaga phages: a novel, diverse, and globally ubiquitous model system.</title>
        <authorList>
            <person name="Holmfeldt K."/>
            <person name="Solonenko N."/>
            <person name="Shah M."/>
            <person name="Corrier K."/>
            <person name="Riemann L."/>
            <person name="VerBerkmoes N.C."/>
            <person name="Sullivan M.B."/>
        </authorList>
    </citation>
    <scope>NUCLEOTIDE SEQUENCE [LARGE SCALE GENOMIC DNA]</scope>
</reference>
<keyword evidence="2" id="KW-1185">Reference proteome</keyword>
<name>R9ZYM8_9CAUD</name>
<dbReference type="RefSeq" id="YP_008240808.1">
    <property type="nucleotide sequence ID" value="NC_021789.1"/>
</dbReference>
<evidence type="ECO:0000313" key="1">
    <source>
        <dbReference type="EMBL" id="AGO47427.1"/>
    </source>
</evidence>
<gene>
    <name evidence="1" type="ORF">Phi19:3_gp023</name>
</gene>
<protein>
    <submittedName>
        <fullName evidence="1">Uncharacterized protein</fullName>
    </submittedName>
</protein>
<reference evidence="1 2" key="1">
    <citation type="journal article" date="2013" name="Proc. Natl. Acad. Sci. U.S.A.">
        <title>Twelve previously unknown phage genera are ubiquitous in global oceans.</title>
        <authorList>
            <person name="Holmfeldt K."/>
            <person name="Solonenko N."/>
            <person name="Shah M."/>
            <person name="Corrier K."/>
            <person name="Riemann L."/>
            <person name="Verberkmoes N.C."/>
            <person name="Sullivan M.B."/>
        </authorList>
    </citation>
    <scope>NUCLEOTIDE SEQUENCE [LARGE SCALE GENOMIC DNA]</scope>
    <source>
        <strain evidence="1">Phi19:3</strain>
    </source>
</reference>
<sequence>MKKQNGSPLEFQNGAPIEFQNKTQKNYDEELRLKCISKALFIKKNGADPSASDVIRSANQIFNYIKTGKL</sequence>
<dbReference type="GeneID" id="16881027"/>
<proteinExistence type="predicted"/>
<organism evidence="1 2">
    <name type="scientific">Cellulophaga phage phi19:3</name>
    <dbReference type="NCBI Taxonomy" id="1327971"/>
    <lineage>
        <taxon>Viruses</taxon>
        <taxon>Duplodnaviria</taxon>
        <taxon>Heunggongvirae</taxon>
        <taxon>Uroviricota</taxon>
        <taxon>Caudoviricetes</taxon>
        <taxon>Pachyviridae</taxon>
        <taxon>Baltivirus</taxon>
        <taxon>Baltivirus phi19tres</taxon>
    </lineage>
</organism>